<feature type="transmembrane region" description="Helical" evidence="6">
    <location>
        <begin position="104"/>
        <end position="122"/>
    </location>
</feature>
<dbReference type="Proteomes" id="UP000245410">
    <property type="component" value="Unassembled WGS sequence"/>
</dbReference>
<feature type="domain" description="Gram-positive cocci surface proteins LPxTG" evidence="7">
    <location>
        <begin position="95"/>
        <end position="129"/>
    </location>
</feature>
<gene>
    <name evidence="8" type="ORF">DKT68_30725</name>
</gene>
<feature type="compositionally biased region" description="Basic and acidic residues" evidence="5">
    <location>
        <begin position="30"/>
        <end position="43"/>
    </location>
</feature>
<keyword evidence="6" id="KW-0812">Transmembrane</keyword>
<evidence type="ECO:0000256" key="1">
    <source>
        <dbReference type="ARBA" id="ARBA00022512"/>
    </source>
</evidence>
<dbReference type="Pfam" id="PF00746">
    <property type="entry name" value="Gram_pos_anchor"/>
    <property type="match status" value="1"/>
</dbReference>
<feature type="compositionally biased region" description="Basic residues" evidence="5">
    <location>
        <begin position="66"/>
        <end position="75"/>
    </location>
</feature>
<evidence type="ECO:0000259" key="7">
    <source>
        <dbReference type="PROSITE" id="PS50847"/>
    </source>
</evidence>
<keyword evidence="1" id="KW-0134">Cell wall</keyword>
<organism evidence="8 9">
    <name type="scientific">Micromonospora acroterricola</name>
    <dbReference type="NCBI Taxonomy" id="2202421"/>
    <lineage>
        <taxon>Bacteria</taxon>
        <taxon>Bacillati</taxon>
        <taxon>Actinomycetota</taxon>
        <taxon>Actinomycetes</taxon>
        <taxon>Micromonosporales</taxon>
        <taxon>Micromonosporaceae</taxon>
        <taxon>Micromonospora</taxon>
    </lineage>
</organism>
<keyword evidence="6" id="KW-0472">Membrane</keyword>
<evidence type="ECO:0000313" key="9">
    <source>
        <dbReference type="Proteomes" id="UP000245410"/>
    </source>
</evidence>
<accession>A0A317CR56</accession>
<evidence type="ECO:0000256" key="5">
    <source>
        <dbReference type="SAM" id="MobiDB-lite"/>
    </source>
</evidence>
<dbReference type="PROSITE" id="PS50847">
    <property type="entry name" value="GRAM_POS_ANCHORING"/>
    <property type="match status" value="1"/>
</dbReference>
<evidence type="ECO:0000256" key="4">
    <source>
        <dbReference type="ARBA" id="ARBA00023088"/>
    </source>
</evidence>
<evidence type="ECO:0000313" key="8">
    <source>
        <dbReference type="EMBL" id="PWR04712.1"/>
    </source>
</evidence>
<reference evidence="8 9" key="1">
    <citation type="submission" date="2018-05" db="EMBL/GenBank/DDBJ databases">
        <title>Micromonospora atacamensis sp. nov., a novel actinobacteria isolated from high altitude Atacama Desert soil.</title>
        <authorList>
            <person name="Carro L."/>
            <person name="Golinska P."/>
            <person name="Klenk H.-P."/>
            <person name="Goodfellow M."/>
        </authorList>
    </citation>
    <scope>NUCLEOTIDE SEQUENCE [LARGE SCALE GENOMIC DNA]</scope>
    <source>
        <strain evidence="8 9">5R2A7</strain>
    </source>
</reference>
<proteinExistence type="predicted"/>
<keyword evidence="4" id="KW-0572">Peptidoglycan-anchor</keyword>
<keyword evidence="9" id="KW-1185">Reference proteome</keyword>
<keyword evidence="6" id="KW-1133">Transmembrane helix</keyword>
<feature type="compositionally biased region" description="Basic and acidic residues" evidence="5">
    <location>
        <begin position="1"/>
        <end position="19"/>
    </location>
</feature>
<dbReference type="InterPro" id="IPR019931">
    <property type="entry name" value="LPXTG_anchor"/>
</dbReference>
<dbReference type="NCBIfam" id="TIGR01167">
    <property type="entry name" value="LPXTG_anchor"/>
    <property type="match status" value="1"/>
</dbReference>
<evidence type="ECO:0000256" key="6">
    <source>
        <dbReference type="SAM" id="Phobius"/>
    </source>
</evidence>
<keyword evidence="2" id="KW-0964">Secreted</keyword>
<evidence type="ECO:0000256" key="3">
    <source>
        <dbReference type="ARBA" id="ARBA00022729"/>
    </source>
</evidence>
<keyword evidence="3" id="KW-0732">Signal</keyword>
<protein>
    <recommendedName>
        <fullName evidence="7">Gram-positive cocci surface proteins LPxTG domain-containing protein</fullName>
    </recommendedName>
</protein>
<sequence>MLGQWPDERRGLRDPADAHRRGRRHGQLRRTGDGHRGHEDRAALARPGEPVHQQGHLADASPGGRWIRRRGRHHSAAAGRPDRRAGHAHPRAAELPRTGTAGTTYGLVGAALLTVGVGLLLLRRRFRRS</sequence>
<evidence type="ECO:0000256" key="2">
    <source>
        <dbReference type="ARBA" id="ARBA00022525"/>
    </source>
</evidence>
<dbReference type="AlphaFoldDB" id="A0A317CR56"/>
<feature type="region of interest" description="Disordered" evidence="5">
    <location>
        <begin position="1"/>
        <end position="100"/>
    </location>
</feature>
<name>A0A317CR56_9ACTN</name>
<dbReference type="EMBL" id="QGKR01000368">
    <property type="protein sequence ID" value="PWR04712.1"/>
    <property type="molecule type" value="Genomic_DNA"/>
</dbReference>
<comment type="caution">
    <text evidence="8">The sequence shown here is derived from an EMBL/GenBank/DDBJ whole genome shotgun (WGS) entry which is preliminary data.</text>
</comment>